<dbReference type="AlphaFoldDB" id="A0A7J7L0W1"/>
<reference evidence="5 6" key="1">
    <citation type="journal article" date="2020" name="IScience">
        <title>Genome Sequencing of the Endangered Kingdonia uniflora (Circaeasteraceae, Ranunculales) Reveals Potential Mechanisms of Evolutionary Specialization.</title>
        <authorList>
            <person name="Sun Y."/>
            <person name="Deng T."/>
            <person name="Zhang A."/>
            <person name="Moore M.J."/>
            <person name="Landis J.B."/>
            <person name="Lin N."/>
            <person name="Zhang H."/>
            <person name="Zhang X."/>
            <person name="Huang J."/>
            <person name="Zhang X."/>
            <person name="Sun H."/>
            <person name="Wang H."/>
        </authorList>
    </citation>
    <scope>NUCLEOTIDE SEQUENCE [LARGE SCALE GENOMIC DNA]</scope>
    <source>
        <strain evidence="5">TB1705</strain>
        <tissue evidence="5">Leaf</tissue>
    </source>
</reference>
<organism evidence="5 6">
    <name type="scientific">Kingdonia uniflora</name>
    <dbReference type="NCBI Taxonomy" id="39325"/>
    <lineage>
        <taxon>Eukaryota</taxon>
        <taxon>Viridiplantae</taxon>
        <taxon>Streptophyta</taxon>
        <taxon>Embryophyta</taxon>
        <taxon>Tracheophyta</taxon>
        <taxon>Spermatophyta</taxon>
        <taxon>Magnoliopsida</taxon>
        <taxon>Ranunculales</taxon>
        <taxon>Circaeasteraceae</taxon>
        <taxon>Kingdonia</taxon>
    </lineage>
</organism>
<evidence type="ECO:0000256" key="2">
    <source>
        <dbReference type="PROSITE-ProRule" id="PRU00176"/>
    </source>
</evidence>
<keyword evidence="1 2" id="KW-0694">RNA-binding</keyword>
<feature type="domain" description="RRM" evidence="4">
    <location>
        <begin position="64"/>
        <end position="142"/>
    </location>
</feature>
<gene>
    <name evidence="5" type="ORF">GIB67_001611</name>
</gene>
<protein>
    <recommendedName>
        <fullName evidence="4">RRM domain-containing protein</fullName>
    </recommendedName>
</protein>
<evidence type="ECO:0000256" key="3">
    <source>
        <dbReference type="SAM" id="MobiDB-lite"/>
    </source>
</evidence>
<dbReference type="EMBL" id="JACGCM010002755">
    <property type="protein sequence ID" value="KAF6136202.1"/>
    <property type="molecule type" value="Genomic_DNA"/>
</dbReference>
<feature type="compositionally biased region" description="Acidic residues" evidence="3">
    <location>
        <begin position="389"/>
        <end position="398"/>
    </location>
</feature>
<dbReference type="Gene3D" id="3.30.70.330">
    <property type="match status" value="3"/>
</dbReference>
<feature type="region of interest" description="Disordered" evidence="3">
    <location>
        <begin position="535"/>
        <end position="560"/>
    </location>
</feature>
<comment type="caution">
    <text evidence="5">The sequence shown here is derived from an EMBL/GenBank/DDBJ whole genome shotgun (WGS) entry which is preliminary data.</text>
</comment>
<proteinExistence type="predicted"/>
<feature type="compositionally biased region" description="Polar residues" evidence="3">
    <location>
        <begin position="437"/>
        <end position="448"/>
    </location>
</feature>
<feature type="region of interest" description="Disordered" evidence="3">
    <location>
        <begin position="1"/>
        <end position="29"/>
    </location>
</feature>
<dbReference type="Proteomes" id="UP000541444">
    <property type="component" value="Unassembled WGS sequence"/>
</dbReference>
<evidence type="ECO:0000256" key="1">
    <source>
        <dbReference type="ARBA" id="ARBA00022884"/>
    </source>
</evidence>
<evidence type="ECO:0000313" key="6">
    <source>
        <dbReference type="Proteomes" id="UP000541444"/>
    </source>
</evidence>
<dbReference type="InterPro" id="IPR000504">
    <property type="entry name" value="RRM_dom"/>
</dbReference>
<evidence type="ECO:0000259" key="4">
    <source>
        <dbReference type="PROSITE" id="PS50102"/>
    </source>
</evidence>
<feature type="domain" description="RRM" evidence="4">
    <location>
        <begin position="241"/>
        <end position="321"/>
    </location>
</feature>
<keyword evidence="6" id="KW-1185">Reference proteome</keyword>
<dbReference type="PROSITE" id="PS50102">
    <property type="entry name" value="RRM"/>
    <property type="match status" value="3"/>
</dbReference>
<dbReference type="OrthoDB" id="3800936at2759"/>
<evidence type="ECO:0000313" key="5">
    <source>
        <dbReference type="EMBL" id="KAF6136202.1"/>
    </source>
</evidence>
<feature type="compositionally biased region" description="Basic and acidic residues" evidence="3">
    <location>
        <begin position="341"/>
        <end position="354"/>
    </location>
</feature>
<dbReference type="InterPro" id="IPR012677">
    <property type="entry name" value="Nucleotide-bd_a/b_plait_sf"/>
</dbReference>
<dbReference type="SUPFAM" id="SSF54928">
    <property type="entry name" value="RNA-binding domain, RBD"/>
    <property type="match status" value="2"/>
</dbReference>
<dbReference type="CDD" id="cd00590">
    <property type="entry name" value="RRM_SF"/>
    <property type="match status" value="2"/>
</dbReference>
<dbReference type="SMART" id="SM00360">
    <property type="entry name" value="RRM"/>
    <property type="match status" value="3"/>
</dbReference>
<accession>A0A7J7L0W1</accession>
<dbReference type="GO" id="GO:0003723">
    <property type="term" value="F:RNA binding"/>
    <property type="evidence" value="ECO:0007669"/>
    <property type="project" value="UniProtKB-UniRule"/>
</dbReference>
<dbReference type="InterPro" id="IPR035979">
    <property type="entry name" value="RBD_domain_sf"/>
</dbReference>
<dbReference type="PANTHER" id="PTHR21245">
    <property type="entry name" value="HETEROGENEOUS NUCLEAR RIBONUCLEOPROTEIN"/>
    <property type="match status" value="1"/>
</dbReference>
<feature type="domain" description="RRM" evidence="4">
    <location>
        <begin position="144"/>
        <end position="226"/>
    </location>
</feature>
<name>A0A7J7L0W1_9MAGN</name>
<sequence>MLLGADQRRPPPKSQSQSPPCRVGGGGLSFDLNEPWCEEESEEIKEEIVIKKQESKKQLKQKEYEVFVGGLDRDAVDDDLFKVFNKVGQVVEVRIVKSKYSQKNKGFAFVRFATVDQAKRAAFQLNYTQIRGRICEVRRKYDNETLHLGNICTTWTKDTLVQKLNSYELQNLLDVQLIEDPSDKSKNRGYAFLNFSTHMDAVAASNKLQRGDAFFGTSVRADVAFAISAVEPDEEVMAQVKSIFLDGVPESWDEQHVVDQFKKYGEIINVQLARNMPSAKRKDFGFISFRTRDSALACIDAVNNGDIDEGSQKVLLKATLRKPLHKRVPTASGGWRGYNSRNHDFYDQRPRGFDRSYPSRPSIITESFGRDRDPHNRDRRRYSNRGDEFDSELSQVDEYDSHYRRGAVQQLRPPATARRRSRDPYVENSSSSRRSSKNYQDMPSSSARVPSHGRYEDDDSYDPQFDYYEESPAYTYDYPSQSRPKRRYSTIDDDSLDSRSFARHARSRGSNFDMESYPVHEYTSYEEYARSVPDDKYIYGNTDNSSQYVSGRGPSRSYYH</sequence>
<feature type="region of interest" description="Disordered" evidence="3">
    <location>
        <begin position="329"/>
        <end position="492"/>
    </location>
</feature>
<dbReference type="Pfam" id="PF00076">
    <property type="entry name" value="RRM_1"/>
    <property type="match status" value="3"/>
</dbReference>